<dbReference type="NCBIfam" id="TIGR01352">
    <property type="entry name" value="tonB_Cterm"/>
    <property type="match status" value="1"/>
</dbReference>
<evidence type="ECO:0000313" key="14">
    <source>
        <dbReference type="Proteomes" id="UP001195941"/>
    </source>
</evidence>
<dbReference type="Pfam" id="PF03544">
    <property type="entry name" value="TonB_C"/>
    <property type="match status" value="1"/>
</dbReference>
<keyword evidence="9" id="KW-0472">Membrane</keyword>
<dbReference type="RefSeq" id="WP_212700815.1">
    <property type="nucleotide sequence ID" value="NZ_JADMKU010000006.1"/>
</dbReference>
<comment type="caution">
    <text evidence="13">The sequence shown here is derived from an EMBL/GenBank/DDBJ whole genome shotgun (WGS) entry which is preliminary data.</text>
</comment>
<dbReference type="SUPFAM" id="SSF74653">
    <property type="entry name" value="TolA/TonB C-terminal domain"/>
    <property type="match status" value="1"/>
</dbReference>
<keyword evidence="6" id="KW-0812">Transmembrane</keyword>
<organism evidence="13 14">
    <name type="scientific">Thalassovita aquimarina</name>
    <dbReference type="NCBI Taxonomy" id="2785917"/>
    <lineage>
        <taxon>Bacteria</taxon>
        <taxon>Pseudomonadati</taxon>
        <taxon>Pseudomonadota</taxon>
        <taxon>Alphaproteobacteria</taxon>
        <taxon>Rhodobacterales</taxon>
        <taxon>Roseobacteraceae</taxon>
        <taxon>Thalassovita</taxon>
    </lineage>
</organism>
<keyword evidence="8" id="KW-1133">Transmembrane helix</keyword>
<reference evidence="13 14" key="1">
    <citation type="journal article" date="2021" name="Arch. Microbiol.">
        <title>Thalassobius aquimarinus sp. nov., isolated from the Sea of Japan seashore.</title>
        <authorList>
            <person name="Kurilenko V.V."/>
            <person name="Romanenko L.A."/>
            <person name="Chernysheva N.Y."/>
            <person name="Velansky P.V."/>
            <person name="Tekutyeva L.A."/>
            <person name="Isaeva M.P."/>
            <person name="Mikhailov V.V."/>
        </authorList>
    </citation>
    <scope>NUCLEOTIDE SEQUENCE [LARGE SCALE GENOMIC DNA]</scope>
    <source>
        <strain evidence="13 14">KMM 8518</strain>
    </source>
</reference>
<comment type="similarity">
    <text evidence="2 10">Belongs to the TonB family.</text>
</comment>
<keyword evidence="3 10" id="KW-0813">Transport</keyword>
<evidence type="ECO:0000256" key="5">
    <source>
        <dbReference type="ARBA" id="ARBA00022519"/>
    </source>
</evidence>
<name>A0ABS5HRX4_9RHOB</name>
<evidence type="ECO:0000256" key="4">
    <source>
        <dbReference type="ARBA" id="ARBA00022475"/>
    </source>
</evidence>
<dbReference type="InterPro" id="IPR037682">
    <property type="entry name" value="TonB_C"/>
</dbReference>
<feature type="region of interest" description="Disordered" evidence="11">
    <location>
        <begin position="56"/>
        <end position="128"/>
    </location>
</feature>
<dbReference type="PANTHER" id="PTHR33446:SF2">
    <property type="entry name" value="PROTEIN TONB"/>
    <property type="match status" value="1"/>
</dbReference>
<dbReference type="InterPro" id="IPR051045">
    <property type="entry name" value="TonB-dependent_transducer"/>
</dbReference>
<keyword evidence="4 10" id="KW-1003">Cell membrane</keyword>
<evidence type="ECO:0000259" key="12">
    <source>
        <dbReference type="PROSITE" id="PS52015"/>
    </source>
</evidence>
<dbReference type="PRINTS" id="PR01374">
    <property type="entry name" value="TONBPROTEIN"/>
</dbReference>
<evidence type="ECO:0000313" key="13">
    <source>
        <dbReference type="EMBL" id="MBR9651298.1"/>
    </source>
</evidence>
<dbReference type="InterPro" id="IPR003538">
    <property type="entry name" value="TonB"/>
</dbReference>
<evidence type="ECO:0000256" key="1">
    <source>
        <dbReference type="ARBA" id="ARBA00004383"/>
    </source>
</evidence>
<dbReference type="PROSITE" id="PS52015">
    <property type="entry name" value="TONB_CTD"/>
    <property type="match status" value="1"/>
</dbReference>
<evidence type="ECO:0000256" key="2">
    <source>
        <dbReference type="ARBA" id="ARBA00006555"/>
    </source>
</evidence>
<evidence type="ECO:0000256" key="10">
    <source>
        <dbReference type="RuleBase" id="RU362123"/>
    </source>
</evidence>
<accession>A0ABS5HRX4</accession>
<dbReference type="Gene3D" id="3.30.1150.10">
    <property type="match status" value="1"/>
</dbReference>
<evidence type="ECO:0000256" key="3">
    <source>
        <dbReference type="ARBA" id="ARBA00022448"/>
    </source>
</evidence>
<comment type="function">
    <text evidence="10">Interacts with outer membrane receptor proteins that carry out high-affinity binding and energy dependent uptake into the periplasmic space of specific substrates. It could act to transduce energy from the cytoplasmic membrane to specific energy-requiring processes in the outer membrane, resulting in the release into the periplasm of ligands bound by these outer membrane proteins.</text>
</comment>
<dbReference type="Proteomes" id="UP001195941">
    <property type="component" value="Unassembled WGS sequence"/>
</dbReference>
<evidence type="ECO:0000256" key="9">
    <source>
        <dbReference type="ARBA" id="ARBA00023136"/>
    </source>
</evidence>
<protein>
    <recommendedName>
        <fullName evidence="10">Protein TonB</fullName>
    </recommendedName>
</protein>
<keyword evidence="5 10" id="KW-0997">Cell inner membrane</keyword>
<feature type="domain" description="TonB C-terminal" evidence="12">
    <location>
        <begin position="157"/>
        <end position="248"/>
    </location>
</feature>
<dbReference type="EMBL" id="JADMKU010000006">
    <property type="protein sequence ID" value="MBR9651298.1"/>
    <property type="molecule type" value="Genomic_DNA"/>
</dbReference>
<proteinExistence type="inferred from homology"/>
<evidence type="ECO:0000256" key="8">
    <source>
        <dbReference type="ARBA" id="ARBA00022989"/>
    </source>
</evidence>
<keyword evidence="14" id="KW-1185">Reference proteome</keyword>
<keyword evidence="7 10" id="KW-0653">Protein transport</keyword>
<sequence length="248" mass="26428">MIRAAGLGYWLAGAVLAVSLHGATVLVLTPKAPPATPPAPDGGFVVELAEIETARPDSAPDLSLGEDMQAQQAVAATTEMPEMAPPPEPDPVPEDIARPDPVPDRRPDRPAPPRQPARPEISESRTTHMVAATQDVVNRAKRQAVAPRKPDPQAVSAWMHALELALQRHKQYPESARRDRAEGRVILRLALGAKGNVVNVSVLSSSEFELLDQAALDLVNAAGPFPTPPALGANGQLRIRVPIDYALK</sequence>
<keyword evidence="10" id="KW-0735">Signal-anchor</keyword>
<comment type="subcellular location">
    <subcellularLocation>
        <location evidence="1 10">Cell inner membrane</location>
        <topology evidence="1 10">Single-pass membrane protein</topology>
        <orientation evidence="1 10">Periplasmic side</orientation>
    </subcellularLocation>
</comment>
<gene>
    <name evidence="13" type="ORF">IT775_09205</name>
</gene>
<evidence type="ECO:0000256" key="7">
    <source>
        <dbReference type="ARBA" id="ARBA00022927"/>
    </source>
</evidence>
<dbReference type="PANTHER" id="PTHR33446">
    <property type="entry name" value="PROTEIN TONB-RELATED"/>
    <property type="match status" value="1"/>
</dbReference>
<feature type="compositionally biased region" description="Basic and acidic residues" evidence="11">
    <location>
        <begin position="95"/>
        <end position="111"/>
    </location>
</feature>
<evidence type="ECO:0000256" key="11">
    <source>
        <dbReference type="SAM" id="MobiDB-lite"/>
    </source>
</evidence>
<evidence type="ECO:0000256" key="6">
    <source>
        <dbReference type="ARBA" id="ARBA00022692"/>
    </source>
</evidence>
<dbReference type="InterPro" id="IPR006260">
    <property type="entry name" value="TonB/TolA_C"/>
</dbReference>